<gene>
    <name evidence="3" type="ORF">AWN90_18840</name>
</gene>
<comment type="similarity">
    <text evidence="1">Belongs to the AB hydrolase superfamily.</text>
</comment>
<dbReference type="SUPFAM" id="SSF53474">
    <property type="entry name" value="alpha/beta-Hydrolases"/>
    <property type="match status" value="1"/>
</dbReference>
<dbReference type="OrthoDB" id="9765647at2"/>
<dbReference type="InterPro" id="IPR050261">
    <property type="entry name" value="FrsA_esterase"/>
</dbReference>
<evidence type="ECO:0000313" key="4">
    <source>
        <dbReference type="Proteomes" id="UP000076512"/>
    </source>
</evidence>
<name>A0A164PDW6_9NOCA</name>
<dbReference type="InterPro" id="IPR010520">
    <property type="entry name" value="FrsA-like"/>
</dbReference>
<protein>
    <submittedName>
        <fullName evidence="3">Dienelactone hydrolase</fullName>
    </submittedName>
</protein>
<evidence type="ECO:0000256" key="2">
    <source>
        <dbReference type="ARBA" id="ARBA00022801"/>
    </source>
</evidence>
<comment type="caution">
    <text evidence="3">The sequence shown here is derived from an EMBL/GenBank/DDBJ whole genome shotgun (WGS) entry which is preliminary data.</text>
</comment>
<dbReference type="PANTHER" id="PTHR22946:SF12">
    <property type="entry name" value="CONIDIAL PIGMENT BIOSYNTHESIS PROTEIN AYG1 (AFU_ORTHOLOGUE AFUA_2G17550)"/>
    <property type="match status" value="1"/>
</dbReference>
<evidence type="ECO:0000256" key="1">
    <source>
        <dbReference type="ARBA" id="ARBA00008645"/>
    </source>
</evidence>
<dbReference type="PANTHER" id="PTHR22946">
    <property type="entry name" value="DIENELACTONE HYDROLASE DOMAIN-CONTAINING PROTEIN-RELATED"/>
    <property type="match status" value="1"/>
</dbReference>
<dbReference type="Proteomes" id="UP000076512">
    <property type="component" value="Unassembled WGS sequence"/>
</dbReference>
<dbReference type="EMBL" id="LWGR01000003">
    <property type="protein sequence ID" value="KZM75440.1"/>
    <property type="molecule type" value="Genomic_DNA"/>
</dbReference>
<keyword evidence="2 3" id="KW-0378">Hydrolase</keyword>
<reference evidence="3 4" key="1">
    <citation type="submission" date="2016-04" db="EMBL/GenBank/DDBJ databases">
        <authorList>
            <person name="Evans L.H."/>
            <person name="Alamgir A."/>
            <person name="Owens N."/>
            <person name="Weber N.D."/>
            <person name="Virtaneva K."/>
            <person name="Barbian K."/>
            <person name="Babar A."/>
            <person name="Rosenke K."/>
        </authorList>
    </citation>
    <scope>NUCLEOTIDE SEQUENCE [LARGE SCALE GENOMIC DNA]</scope>
    <source>
        <strain evidence="3 4">IFM 0406</strain>
    </source>
</reference>
<dbReference type="Pfam" id="PF06500">
    <property type="entry name" value="FrsA-like"/>
    <property type="match status" value="1"/>
</dbReference>
<dbReference type="Gene3D" id="1.20.1440.110">
    <property type="entry name" value="acylaminoacyl peptidase"/>
    <property type="match status" value="1"/>
</dbReference>
<proteinExistence type="inferred from homology"/>
<dbReference type="InterPro" id="IPR029058">
    <property type="entry name" value="AB_hydrolase_fold"/>
</dbReference>
<dbReference type="GO" id="GO:0016787">
    <property type="term" value="F:hydrolase activity"/>
    <property type="evidence" value="ECO:0007669"/>
    <property type="project" value="UniProtKB-KW"/>
</dbReference>
<dbReference type="Gene3D" id="3.40.50.1820">
    <property type="entry name" value="alpha/beta hydrolase"/>
    <property type="match status" value="1"/>
</dbReference>
<dbReference type="AlphaFoldDB" id="A0A164PDW6"/>
<dbReference type="STRING" id="455432.AWN90_18840"/>
<keyword evidence="4" id="KW-1185">Reference proteome</keyword>
<organism evidence="3 4">
    <name type="scientific">Nocardia terpenica</name>
    <dbReference type="NCBI Taxonomy" id="455432"/>
    <lineage>
        <taxon>Bacteria</taxon>
        <taxon>Bacillati</taxon>
        <taxon>Actinomycetota</taxon>
        <taxon>Actinomycetes</taxon>
        <taxon>Mycobacteriales</taxon>
        <taxon>Nocardiaceae</taxon>
        <taxon>Nocardia</taxon>
    </lineage>
</organism>
<accession>A0A164PDW6</accession>
<sequence length="382" mass="41345">MTAAAVRPPRIPVEVVAACGYFLPRLMFLNSRIAPQIHWGDVTSALDGFPLDDLDLASAGFWREWARRWESVAQTYVGAAAASTTTAGRTAALRSAAACYHWAEFMYFDDAERKHALRQSVRSCFRRSLAGSPTPLTEQVARLADGTAVPVWIALPPNASAPVPCVLVCNGLDSITEVEPLALAETYLERGLAVILFEGPGQGLALGRTPLRVDMEEIVGAVADLARAHPAVDADRLGFAGISFGGYFALRVAQHLPGTFACVLNFSGGPRVAPFPGLPRRLKDDFRFAFLRPPGADLTGLLADSALDITWIPDTRVLSVHGALDDIFPVADIRRLDEQWAGRHQSLVYESEAHVCLNRLAQAAHRAADWVHSCLTTDRGLA</sequence>
<evidence type="ECO:0000313" key="3">
    <source>
        <dbReference type="EMBL" id="KZM75440.1"/>
    </source>
</evidence>
<dbReference type="RefSeq" id="WP_067582819.1">
    <property type="nucleotide sequence ID" value="NZ_JABMCZ010000001.1"/>
</dbReference>